<name>A0ABQ5TJ02_9BACI</name>
<dbReference type="Proteomes" id="UP001275436">
    <property type="component" value="Unassembled WGS sequence"/>
</dbReference>
<keyword evidence="2" id="KW-1185">Reference proteome</keyword>
<evidence type="ECO:0000313" key="2">
    <source>
        <dbReference type="Proteomes" id="UP001275436"/>
    </source>
</evidence>
<protein>
    <submittedName>
        <fullName evidence="1">Uncharacterized protein</fullName>
    </submittedName>
</protein>
<evidence type="ECO:0000313" key="1">
    <source>
        <dbReference type="EMBL" id="GLO66848.1"/>
    </source>
</evidence>
<comment type="caution">
    <text evidence="1">The sequence shown here is derived from an EMBL/GenBank/DDBJ whole genome shotgun (WGS) entry which is preliminary data.</text>
</comment>
<organism evidence="1 2">
    <name type="scientific">Oceanobacillus kimchii</name>
    <dbReference type="NCBI Taxonomy" id="746691"/>
    <lineage>
        <taxon>Bacteria</taxon>
        <taxon>Bacillati</taxon>
        <taxon>Bacillota</taxon>
        <taxon>Bacilli</taxon>
        <taxon>Bacillales</taxon>
        <taxon>Bacillaceae</taxon>
        <taxon>Oceanobacillus</taxon>
    </lineage>
</organism>
<dbReference type="EMBL" id="BSKO01000001">
    <property type="protein sequence ID" value="GLO66848.1"/>
    <property type="molecule type" value="Genomic_DNA"/>
</dbReference>
<dbReference type="Gene3D" id="3.30.420.40">
    <property type="match status" value="1"/>
</dbReference>
<proteinExistence type="predicted"/>
<sequence>MGKKGDISFVITNHVIRYSEKRSNSKGVGDHVGEVELPLGIIEKGIIKDKKNLKLFITDLVQRYKWEGKKVTFTLPSELAHLYQLYHSKVKDRESLLIVNQWSKDIHNHGQQRETSNLLIYSYYLHHIQSYTSLLNQSKVRAIRADVAPQAVYRLYQERVSYIPSDVLVVYWNKDVLTMTTYYLGQPVYTKHWHIESTTYSPGLFKKYYIEMLSNQETIAFGQVVLSGDVAYLSEIYTEIKENIRSPIYVYGNQFVPTKFMDVIGVAMW</sequence>
<dbReference type="RefSeq" id="WP_017797296.1">
    <property type="nucleotide sequence ID" value="NZ_BSKO01000001.1"/>
</dbReference>
<gene>
    <name evidence="1" type="ORF">MACH08_26320</name>
</gene>
<reference evidence="1 2" key="1">
    <citation type="submission" date="2023-02" db="EMBL/GenBank/DDBJ databases">
        <title>Oceanobacillus kimchii IFOP_LL358 isolated form Alexandrium catenella lab strain.</title>
        <authorList>
            <person name="Gajardo G."/>
            <person name="Ueki S."/>
            <person name="Maruyama F."/>
        </authorList>
    </citation>
    <scope>NUCLEOTIDE SEQUENCE [LARGE SCALE GENOMIC DNA]</scope>
    <source>
        <strain evidence="1 2">IFOP_LL358</strain>
    </source>
</reference>
<accession>A0ABQ5TJ02</accession>